<evidence type="ECO:0000313" key="3">
    <source>
        <dbReference type="Proteomes" id="UP000037551"/>
    </source>
</evidence>
<reference evidence="2 3" key="1">
    <citation type="submission" date="2015-06" db="EMBL/GenBank/DDBJ databases">
        <title>Draft genome sequence of an Antarctic Pseudomonas sp. strain KG01 with full potential for biotechnological applications.</title>
        <authorList>
            <person name="Pavlov M.S."/>
            <person name="Lira F."/>
            <person name="Martinez J.L."/>
            <person name="Marshall S.H."/>
        </authorList>
    </citation>
    <scope>NUCLEOTIDE SEQUENCE [LARGE SCALE GENOMIC DNA]</scope>
    <source>
        <strain evidence="2 3">KG01</strain>
    </source>
</reference>
<evidence type="ECO:0000256" key="1">
    <source>
        <dbReference type="SAM" id="SignalP"/>
    </source>
</evidence>
<dbReference type="Proteomes" id="UP000037551">
    <property type="component" value="Unassembled WGS sequence"/>
</dbReference>
<gene>
    <name evidence="2" type="ORF">ACR52_18505</name>
</gene>
<dbReference type="PATRIC" id="fig|1674920.3.peg.2087"/>
<dbReference type="STRING" id="1674920.ACR52_18505"/>
<protein>
    <recommendedName>
        <fullName evidence="4">Lipoprotein</fullName>
    </recommendedName>
</protein>
<comment type="caution">
    <text evidence="2">The sequence shown here is derived from an EMBL/GenBank/DDBJ whole genome shotgun (WGS) entry which is preliminary data.</text>
</comment>
<proteinExistence type="predicted"/>
<organism evidence="2 3">
    <name type="scientific">Pseudomonas fildesensis</name>
    <dbReference type="NCBI Taxonomy" id="1674920"/>
    <lineage>
        <taxon>Bacteria</taxon>
        <taxon>Pseudomonadati</taxon>
        <taxon>Pseudomonadota</taxon>
        <taxon>Gammaproteobacteria</taxon>
        <taxon>Pseudomonadales</taxon>
        <taxon>Pseudomonadaceae</taxon>
        <taxon>Pseudomonas</taxon>
    </lineage>
</organism>
<feature type="chain" id="PRO_5005297685" description="Lipoprotein" evidence="1">
    <location>
        <begin position="20"/>
        <end position="113"/>
    </location>
</feature>
<accession>A0A0J8FV77</accession>
<sequence>MSRTAIVLIALLSSTTESATLDLTPPESLSEQSPTVLGTELRLPNFFTDNSAETRCEWQQSLITESWQMLDCRGKSQVDGGRALHFMDSAEKRLTPQHLELGLDLESFELITP</sequence>
<name>A0A0J8FV77_9PSED</name>
<evidence type="ECO:0008006" key="4">
    <source>
        <dbReference type="Google" id="ProtNLM"/>
    </source>
</evidence>
<feature type="signal peptide" evidence="1">
    <location>
        <begin position="1"/>
        <end position="19"/>
    </location>
</feature>
<keyword evidence="3" id="KW-1185">Reference proteome</keyword>
<keyword evidence="1" id="KW-0732">Signal</keyword>
<dbReference type="EMBL" id="LFMW01000012">
    <property type="protein sequence ID" value="KMT54135.1"/>
    <property type="molecule type" value="Genomic_DNA"/>
</dbReference>
<evidence type="ECO:0000313" key="2">
    <source>
        <dbReference type="EMBL" id="KMT54135.1"/>
    </source>
</evidence>
<dbReference type="OrthoDB" id="9910479at2"/>
<dbReference type="AlphaFoldDB" id="A0A0J8FV77"/>
<dbReference type="RefSeq" id="WP_048727405.1">
    <property type="nucleotide sequence ID" value="NZ_JBJGXJ010000011.1"/>
</dbReference>